<feature type="compositionally biased region" description="Basic and acidic residues" evidence="1">
    <location>
        <begin position="206"/>
        <end position="217"/>
    </location>
</feature>
<feature type="compositionally biased region" description="Low complexity" evidence="1">
    <location>
        <begin position="323"/>
        <end position="339"/>
    </location>
</feature>
<dbReference type="InParanoid" id="A0A4Q1BTQ7"/>
<keyword evidence="4" id="KW-1185">Reference proteome</keyword>
<feature type="region of interest" description="Disordered" evidence="1">
    <location>
        <begin position="318"/>
        <end position="414"/>
    </location>
</feature>
<feature type="compositionally biased region" description="Polar residues" evidence="1">
    <location>
        <begin position="379"/>
        <end position="393"/>
    </location>
</feature>
<comment type="caution">
    <text evidence="3">The sequence shown here is derived from an EMBL/GenBank/DDBJ whole genome shotgun (WGS) entry which is preliminary data.</text>
</comment>
<dbReference type="OrthoDB" id="2596921at2759"/>
<dbReference type="EMBL" id="SDIL01000009">
    <property type="protein sequence ID" value="RXK41380.1"/>
    <property type="molecule type" value="Genomic_DNA"/>
</dbReference>
<feature type="compositionally biased region" description="Polar residues" evidence="1">
    <location>
        <begin position="128"/>
        <end position="145"/>
    </location>
</feature>
<proteinExistence type="predicted"/>
<evidence type="ECO:0000256" key="2">
    <source>
        <dbReference type="SAM" id="Phobius"/>
    </source>
</evidence>
<evidence type="ECO:0000313" key="3">
    <source>
        <dbReference type="EMBL" id="RXK41380.1"/>
    </source>
</evidence>
<dbReference type="AlphaFoldDB" id="A0A4Q1BTQ7"/>
<dbReference type="VEuPathDB" id="FungiDB:TREMEDRAFT_74010"/>
<accession>A0A4Q1BTQ7</accession>
<evidence type="ECO:0000313" key="4">
    <source>
        <dbReference type="Proteomes" id="UP000289152"/>
    </source>
</evidence>
<keyword evidence="2" id="KW-0812">Transmembrane</keyword>
<protein>
    <recommendedName>
        <fullName evidence="5">REJ domain-containing protein</fullName>
    </recommendedName>
</protein>
<feature type="transmembrane region" description="Helical" evidence="2">
    <location>
        <begin position="170"/>
        <end position="195"/>
    </location>
</feature>
<gene>
    <name evidence="3" type="ORF">M231_01285</name>
</gene>
<evidence type="ECO:0008006" key="5">
    <source>
        <dbReference type="Google" id="ProtNLM"/>
    </source>
</evidence>
<dbReference type="Proteomes" id="UP000289152">
    <property type="component" value="Unassembled WGS sequence"/>
</dbReference>
<feature type="region of interest" description="Disordered" evidence="1">
    <location>
        <begin position="206"/>
        <end position="227"/>
    </location>
</feature>
<keyword evidence="2" id="KW-1133">Transmembrane helix</keyword>
<reference evidence="3 4" key="1">
    <citation type="submission" date="2016-06" db="EMBL/GenBank/DDBJ databases">
        <title>Evolution of pathogenesis and genome organization in the Tremellales.</title>
        <authorList>
            <person name="Cuomo C."/>
            <person name="Litvintseva A."/>
            <person name="Heitman J."/>
            <person name="Chen Y."/>
            <person name="Sun S."/>
            <person name="Springer D."/>
            <person name="Dromer F."/>
            <person name="Young S."/>
            <person name="Zeng Q."/>
            <person name="Chapman S."/>
            <person name="Gujja S."/>
            <person name="Saif S."/>
            <person name="Birren B."/>
        </authorList>
    </citation>
    <scope>NUCLEOTIDE SEQUENCE [LARGE SCALE GENOMIC DNA]</scope>
    <source>
        <strain evidence="3 4">ATCC 28783</strain>
    </source>
</reference>
<keyword evidence="2" id="KW-0472">Membrane</keyword>
<feature type="compositionally biased region" description="Acidic residues" evidence="1">
    <location>
        <begin position="401"/>
        <end position="414"/>
    </location>
</feature>
<name>A0A4Q1BTQ7_TREME</name>
<feature type="region of interest" description="Disordered" evidence="1">
    <location>
        <begin position="1"/>
        <end position="163"/>
    </location>
</feature>
<feature type="compositionally biased region" description="Basic and acidic residues" evidence="1">
    <location>
        <begin position="344"/>
        <end position="354"/>
    </location>
</feature>
<organism evidence="3 4">
    <name type="scientific">Tremella mesenterica</name>
    <name type="common">Jelly fungus</name>
    <dbReference type="NCBI Taxonomy" id="5217"/>
    <lineage>
        <taxon>Eukaryota</taxon>
        <taxon>Fungi</taxon>
        <taxon>Dikarya</taxon>
        <taxon>Basidiomycota</taxon>
        <taxon>Agaricomycotina</taxon>
        <taxon>Tremellomycetes</taxon>
        <taxon>Tremellales</taxon>
        <taxon>Tremellaceae</taxon>
        <taxon>Tremella</taxon>
    </lineage>
</organism>
<feature type="compositionally biased region" description="Low complexity" evidence="1">
    <location>
        <begin position="1"/>
        <end position="127"/>
    </location>
</feature>
<sequence length="414" mass="41364">MSLSPSLTPSTTPSSSPDTGSGLSSISSSTTSSITSSAPPSSTSSSTSSLSTTSSTSSSTTSSSTSSSTSSISSTSSSTSSSVSASDSSSTSTTSSVSATSSPSQTSSSGTTSPSSTLPTSSAPTSTQDTSTHFVTKTVTDGSGRTHTETSAVASGGANGSGHSGGGTNVGAIVGGVIGGLAALALLALLLFFCLRRRRNRQPAFDEKTFDPTRHSTADPLDLLDPSVPDMAVAGQGARVDPFPYQPNPLPSNETGGWGAPETTNMVYDPYSHAPMQMPDARDYMTGYGNGLDGGYGVAAGVAAGAGAGYGAAIAGEHRRTPSGHSIHSPVSQSSGPSSAALAKQREAQAERQRLHMTTYDTPGGSGTAETGPDGVNRRASQALSEGRSTVYQHTDMASMPDDDEGGQSEIPPE</sequence>
<evidence type="ECO:0000256" key="1">
    <source>
        <dbReference type="SAM" id="MobiDB-lite"/>
    </source>
</evidence>